<dbReference type="InterPro" id="IPR019080">
    <property type="entry name" value="YqaJ_viral_recombinase"/>
</dbReference>
<dbReference type="SUPFAM" id="SSF52980">
    <property type="entry name" value="Restriction endonuclease-like"/>
    <property type="match status" value="1"/>
</dbReference>
<accession>A0A6C0LQG7</accession>
<dbReference type="PANTHER" id="PTHR46609">
    <property type="entry name" value="EXONUCLEASE, PHAGE-TYPE/RECB, C-TERMINAL DOMAIN-CONTAINING PROTEIN"/>
    <property type="match status" value="1"/>
</dbReference>
<feature type="domain" description="YqaJ viral recombinase" evidence="1">
    <location>
        <begin position="135"/>
        <end position="271"/>
    </location>
</feature>
<reference evidence="2" key="1">
    <citation type="journal article" date="2020" name="Nature">
        <title>Giant virus diversity and host interactions through global metagenomics.</title>
        <authorList>
            <person name="Schulz F."/>
            <person name="Roux S."/>
            <person name="Paez-Espino D."/>
            <person name="Jungbluth S."/>
            <person name="Walsh D.A."/>
            <person name="Denef V.J."/>
            <person name="McMahon K.D."/>
            <person name="Konstantinidis K.T."/>
            <person name="Eloe-Fadrosh E.A."/>
            <person name="Kyrpides N.C."/>
            <person name="Woyke T."/>
        </authorList>
    </citation>
    <scope>NUCLEOTIDE SEQUENCE</scope>
    <source>
        <strain evidence="2">GVMAG-M-3300027963-9</strain>
    </source>
</reference>
<name>A0A6C0LQG7_9ZZZZ</name>
<evidence type="ECO:0000313" key="2">
    <source>
        <dbReference type="EMBL" id="QHU32245.1"/>
    </source>
</evidence>
<protein>
    <recommendedName>
        <fullName evidence="1">YqaJ viral recombinase domain-containing protein</fullName>
    </recommendedName>
</protein>
<sequence>MDPQANDAVAKPSKAKKMKTYQPVPDEVHLMFDELSKCLEEWETVMPKPSHVDLIDDWKSDFKRYVQTVYPADFDVKEEAQSDLVHDITAGLLEAYSTWQQPAYTEPVDSGIVHALLSKPQTEQRSENWYAEFLTRVTASEIYKIFGSPRERATLALQKAGKIELSGRGSTNISRLGSMSPFDWGICLEPVVKLVLESEWDALIHECGRFVHPTDPRFAASPDGLVLRAKKFRERGGHLLEIKCPKSRKIGVKLPLEYFYQMQLQMEVTGVRACEYVEMKFDLCGIADYKAVEETKWKGLVAVVGCFNEVQEEWLPCKYVYGPLGDLNWRPDLELNQQTLELNVWTSPDYFHTTVYRDAAWFESLKPKLDEFWLDVERAKKGEFVLPESSRKKADTKCLIVDSEPDEVPIATKGVQVTKLE</sequence>
<dbReference type="Pfam" id="PF09588">
    <property type="entry name" value="YqaJ"/>
    <property type="match status" value="1"/>
</dbReference>
<dbReference type="Gene3D" id="3.90.320.10">
    <property type="match status" value="1"/>
</dbReference>
<dbReference type="AlphaFoldDB" id="A0A6C0LQG7"/>
<dbReference type="CDD" id="cd22343">
    <property type="entry name" value="PDDEXK_lambda_exonuclease-like"/>
    <property type="match status" value="1"/>
</dbReference>
<dbReference type="InterPro" id="IPR051703">
    <property type="entry name" value="NF-kappa-B_Signaling_Reg"/>
</dbReference>
<dbReference type="InterPro" id="IPR011335">
    <property type="entry name" value="Restrct_endonuc-II-like"/>
</dbReference>
<dbReference type="InterPro" id="IPR011604">
    <property type="entry name" value="PDDEXK-like_dom_sf"/>
</dbReference>
<evidence type="ECO:0000259" key="1">
    <source>
        <dbReference type="Pfam" id="PF09588"/>
    </source>
</evidence>
<proteinExistence type="predicted"/>
<organism evidence="2">
    <name type="scientific">viral metagenome</name>
    <dbReference type="NCBI Taxonomy" id="1070528"/>
    <lineage>
        <taxon>unclassified sequences</taxon>
        <taxon>metagenomes</taxon>
        <taxon>organismal metagenomes</taxon>
    </lineage>
</organism>
<dbReference type="PANTHER" id="PTHR46609:SF8">
    <property type="entry name" value="YQAJ VIRAL RECOMBINASE DOMAIN-CONTAINING PROTEIN"/>
    <property type="match status" value="1"/>
</dbReference>
<dbReference type="EMBL" id="MN740537">
    <property type="protein sequence ID" value="QHU32245.1"/>
    <property type="molecule type" value="Genomic_DNA"/>
</dbReference>